<dbReference type="SUPFAM" id="SSF50985">
    <property type="entry name" value="RCC1/BLIP-II"/>
    <property type="match status" value="1"/>
</dbReference>
<sequence>MLKVCGINDSSELGEESNNKTVKRFSAIIPPIQSHLDAQTILSLSIGQEKSVVVTQDGVIQGVGNNCDGQISRSLPQYIIDEYKQFEIKDGDDNLYIPISVVCGDYHTLYLVSNPDNIRNYLALCHSERKESFPLFLDTKNLNPVALFGGCKNAAAIDSDGSIIIVLCQLIKTQPDSMVHITTLPDNEKAVSVACGDQFFLALSSSGRVFESPVSDQPKFTEISELQGKEITNISGVYDHYFAVTKDGRVFGRGKNNSGQLGLSRSTKEFEKFTEISSLSNHKIKAAYAGAITSLFQTYKGRILACGDNDCGQLFLDKASTGGVDSPVETLITSGCLFCIAGTSSAAFINCSPVNGPNRKIGEDDDLNDDDDDERHEEIQGHKKDESDSKGKENDTPKEHSKPVPEEGNSKCCLLI</sequence>
<protein>
    <submittedName>
        <fullName evidence="3">Uncharacterized protein</fullName>
    </submittedName>
</protein>
<dbReference type="InterPro" id="IPR000408">
    <property type="entry name" value="Reg_chr_condens"/>
</dbReference>
<dbReference type="PANTHER" id="PTHR45982">
    <property type="entry name" value="REGULATOR OF CHROMOSOME CONDENSATION"/>
    <property type="match status" value="1"/>
</dbReference>
<dbReference type="InterPro" id="IPR009091">
    <property type="entry name" value="RCC1/BLIP-II"/>
</dbReference>
<dbReference type="Gene3D" id="2.130.10.30">
    <property type="entry name" value="Regulator of chromosome condensation 1/beta-lactamase-inhibitor protein II"/>
    <property type="match status" value="2"/>
</dbReference>
<dbReference type="InterPro" id="IPR051553">
    <property type="entry name" value="Ran_GTPase-activating"/>
</dbReference>
<feature type="compositionally biased region" description="Acidic residues" evidence="2">
    <location>
        <begin position="363"/>
        <end position="375"/>
    </location>
</feature>
<proteinExistence type="predicted"/>
<dbReference type="PANTHER" id="PTHR45982:SF1">
    <property type="entry name" value="REGULATOR OF CHROMOSOME CONDENSATION"/>
    <property type="match status" value="1"/>
</dbReference>
<evidence type="ECO:0000256" key="1">
    <source>
        <dbReference type="PROSITE-ProRule" id="PRU00235"/>
    </source>
</evidence>
<keyword evidence="4" id="KW-1185">Reference proteome</keyword>
<reference evidence="3 4" key="1">
    <citation type="submission" date="2024-04" db="EMBL/GenBank/DDBJ databases">
        <title>Tritrichomonas musculus Genome.</title>
        <authorList>
            <person name="Alves-Ferreira E."/>
            <person name="Grigg M."/>
            <person name="Lorenzi H."/>
            <person name="Galac M."/>
        </authorList>
    </citation>
    <scope>NUCLEOTIDE SEQUENCE [LARGE SCALE GENOMIC DNA]</scope>
    <source>
        <strain evidence="3 4">EAF2021</strain>
    </source>
</reference>
<accession>A0ABR2I619</accession>
<evidence type="ECO:0000313" key="3">
    <source>
        <dbReference type="EMBL" id="KAK8857514.1"/>
    </source>
</evidence>
<evidence type="ECO:0000313" key="4">
    <source>
        <dbReference type="Proteomes" id="UP001470230"/>
    </source>
</evidence>
<feature type="compositionally biased region" description="Basic and acidic residues" evidence="2">
    <location>
        <begin position="376"/>
        <end position="409"/>
    </location>
</feature>
<dbReference type="Pfam" id="PF13540">
    <property type="entry name" value="RCC1_2"/>
    <property type="match status" value="1"/>
</dbReference>
<feature type="repeat" description="RCC1" evidence="1">
    <location>
        <begin position="248"/>
        <end position="300"/>
    </location>
</feature>
<comment type="caution">
    <text evidence="3">The sequence shown here is derived from an EMBL/GenBank/DDBJ whole genome shotgun (WGS) entry which is preliminary data.</text>
</comment>
<evidence type="ECO:0000256" key="2">
    <source>
        <dbReference type="SAM" id="MobiDB-lite"/>
    </source>
</evidence>
<gene>
    <name evidence="3" type="ORF">M9Y10_015919</name>
</gene>
<dbReference type="EMBL" id="JAPFFF010000020">
    <property type="protein sequence ID" value="KAK8857514.1"/>
    <property type="molecule type" value="Genomic_DNA"/>
</dbReference>
<feature type="region of interest" description="Disordered" evidence="2">
    <location>
        <begin position="359"/>
        <end position="416"/>
    </location>
</feature>
<dbReference type="PROSITE" id="PS50012">
    <property type="entry name" value="RCC1_3"/>
    <property type="match status" value="1"/>
</dbReference>
<organism evidence="3 4">
    <name type="scientific">Tritrichomonas musculus</name>
    <dbReference type="NCBI Taxonomy" id="1915356"/>
    <lineage>
        <taxon>Eukaryota</taxon>
        <taxon>Metamonada</taxon>
        <taxon>Parabasalia</taxon>
        <taxon>Tritrichomonadida</taxon>
        <taxon>Tritrichomonadidae</taxon>
        <taxon>Tritrichomonas</taxon>
    </lineage>
</organism>
<dbReference type="Proteomes" id="UP001470230">
    <property type="component" value="Unassembled WGS sequence"/>
</dbReference>
<name>A0ABR2I619_9EUKA</name>